<dbReference type="InterPro" id="IPR004043">
    <property type="entry name" value="LCCL"/>
</dbReference>
<evidence type="ECO:0000259" key="2">
    <source>
        <dbReference type="PROSITE" id="PS50820"/>
    </source>
</evidence>
<dbReference type="PROSITE" id="PS50820">
    <property type="entry name" value="LCCL"/>
    <property type="match status" value="1"/>
</dbReference>
<dbReference type="InterPro" id="IPR036609">
    <property type="entry name" value="LCCL_sf"/>
</dbReference>
<dbReference type="PANTHER" id="PTHR31331:SF1">
    <property type="entry name" value="CYSTEINE RICH SECRETORY PROTEIN LCCL DOMAIN CONTAINING 2"/>
    <property type="match status" value="1"/>
</dbReference>
<dbReference type="HOGENOM" id="CLU_011125_2_0_1"/>
<keyword evidence="1" id="KW-1133">Transmembrane helix</keyword>
<dbReference type="SUPFAM" id="SSF69848">
    <property type="entry name" value="LCCL domain"/>
    <property type="match status" value="1"/>
</dbReference>
<feature type="transmembrane region" description="Helical" evidence="1">
    <location>
        <begin position="429"/>
        <end position="451"/>
    </location>
</feature>
<gene>
    <name evidence="3" type="ORF">M422DRAFT_75966</name>
</gene>
<name>A0A0C9VAA9_SPHS4</name>
<dbReference type="OrthoDB" id="441660at2759"/>
<dbReference type="Gene3D" id="2.170.130.20">
    <property type="entry name" value="LCCL-like domain"/>
    <property type="match status" value="1"/>
</dbReference>
<evidence type="ECO:0000313" key="4">
    <source>
        <dbReference type="Proteomes" id="UP000054279"/>
    </source>
</evidence>
<dbReference type="AlphaFoldDB" id="A0A0C9VAA9"/>
<dbReference type="InterPro" id="IPR051957">
    <property type="entry name" value="CRISP-LCCL_domain"/>
</dbReference>
<reference evidence="3 4" key="1">
    <citation type="submission" date="2014-06" db="EMBL/GenBank/DDBJ databases">
        <title>Evolutionary Origins and Diversification of the Mycorrhizal Mutualists.</title>
        <authorList>
            <consortium name="DOE Joint Genome Institute"/>
            <consortium name="Mycorrhizal Genomics Consortium"/>
            <person name="Kohler A."/>
            <person name="Kuo A."/>
            <person name="Nagy L.G."/>
            <person name="Floudas D."/>
            <person name="Copeland A."/>
            <person name="Barry K.W."/>
            <person name="Cichocki N."/>
            <person name="Veneault-Fourrey C."/>
            <person name="LaButti K."/>
            <person name="Lindquist E.A."/>
            <person name="Lipzen A."/>
            <person name="Lundell T."/>
            <person name="Morin E."/>
            <person name="Murat C."/>
            <person name="Riley R."/>
            <person name="Ohm R."/>
            <person name="Sun H."/>
            <person name="Tunlid A."/>
            <person name="Henrissat B."/>
            <person name="Grigoriev I.V."/>
            <person name="Hibbett D.S."/>
            <person name="Martin F."/>
        </authorList>
    </citation>
    <scope>NUCLEOTIDE SEQUENCE [LARGE SCALE GENOMIC DNA]</scope>
    <source>
        <strain evidence="3 4">SS14</strain>
    </source>
</reference>
<feature type="transmembrane region" description="Helical" evidence="1">
    <location>
        <begin position="554"/>
        <end position="570"/>
    </location>
</feature>
<evidence type="ECO:0000313" key="3">
    <source>
        <dbReference type="EMBL" id="KIJ38477.1"/>
    </source>
</evidence>
<organism evidence="3 4">
    <name type="scientific">Sphaerobolus stellatus (strain SS14)</name>
    <dbReference type="NCBI Taxonomy" id="990650"/>
    <lineage>
        <taxon>Eukaryota</taxon>
        <taxon>Fungi</taxon>
        <taxon>Dikarya</taxon>
        <taxon>Basidiomycota</taxon>
        <taxon>Agaricomycotina</taxon>
        <taxon>Agaricomycetes</taxon>
        <taxon>Phallomycetidae</taxon>
        <taxon>Geastrales</taxon>
        <taxon>Sphaerobolaceae</taxon>
        <taxon>Sphaerobolus</taxon>
    </lineage>
</organism>
<dbReference type="Pfam" id="PF03815">
    <property type="entry name" value="LCCL"/>
    <property type="match status" value="1"/>
</dbReference>
<protein>
    <recommendedName>
        <fullName evidence="2">LCCL domain-containing protein</fullName>
    </recommendedName>
</protein>
<feature type="transmembrane region" description="Helical" evidence="1">
    <location>
        <begin position="500"/>
        <end position="521"/>
    </location>
</feature>
<dbReference type="EMBL" id="KN837160">
    <property type="protein sequence ID" value="KIJ38477.1"/>
    <property type="molecule type" value="Genomic_DNA"/>
</dbReference>
<dbReference type="Proteomes" id="UP000054279">
    <property type="component" value="Unassembled WGS sequence"/>
</dbReference>
<feature type="transmembrane region" description="Helical" evidence="1">
    <location>
        <begin position="463"/>
        <end position="479"/>
    </location>
</feature>
<feature type="transmembrane region" description="Helical" evidence="1">
    <location>
        <begin position="527"/>
        <end position="547"/>
    </location>
</feature>
<feature type="domain" description="LCCL" evidence="2">
    <location>
        <begin position="297"/>
        <end position="351"/>
    </location>
</feature>
<dbReference type="SMART" id="SM00603">
    <property type="entry name" value="LCCL"/>
    <property type="match status" value="1"/>
</dbReference>
<keyword evidence="1" id="KW-0472">Membrane</keyword>
<feature type="transmembrane region" description="Helical" evidence="1">
    <location>
        <begin position="201"/>
        <end position="219"/>
    </location>
</feature>
<accession>A0A0C9VAA9</accession>
<proteinExistence type="predicted"/>
<keyword evidence="4" id="KW-1185">Reference proteome</keyword>
<dbReference type="PANTHER" id="PTHR31331">
    <property type="entry name" value="LCCL DOMAIN PROTEIN (AFU_ORTHOLOGUE AFUA_5G08630)"/>
    <property type="match status" value="1"/>
</dbReference>
<keyword evidence="1" id="KW-0812">Transmembrane</keyword>
<feature type="transmembrane region" description="Helical" evidence="1">
    <location>
        <begin position="400"/>
        <end position="417"/>
    </location>
</feature>
<evidence type="ECO:0000256" key="1">
    <source>
        <dbReference type="SAM" id="Phobius"/>
    </source>
</evidence>
<sequence length="716" mass="78987">MAAPAEMNTADISATFIMNKTLSDSTDKVLELQGISWFKRKAISIATITLHVNHYKDDAGVEHIDIKQTLTGGIEGNIENRTIDGVQREYKDGLFGDVISKTRRVKVDELEHEFLKTGWISETIEPGVIHSYVVSDEAKSGRQWTAEQAWGFETINGEKRYVRHLRFTSGSTLIEAKLIYDYVTLPIESWFLKKTRLLARSWLMLLFGAAYIIALAFLVRAQWFTIPAESFVGCTSTYWGKDDACGLNGEACAPFDNSTFDFRCPAQCSSVILLNPRTVGAEQVDFIPLVVGGGNSGNASFPGSYRGDSFLCAAAVHAGIIDDSRGGCGRVTLVGTQGPFQSVTTNGITSVGFPSFFPLSLRLSHTNALRSCTDLRNDALAFNILCCCLIFFLFRPKPLVLYWCLVCIGYWHVIFFSQPAGAPPAISDAFGTFLPTLFICHAFWEVAFRHVLPHFSKMPLERAVWYIGGFWPGVLLNIITDKIPIDRLVASDISQRPGAVVSLIIIVVVLVGIIINQLRVIRKTGWLSYYVKAYIITGLIILVLALLPGLEFRLHHYIAAMLLMPLTAFPTRLSAIYQAFLLGMFLNGAAAFGLDSILQTAAELQRDGPAGTQIPSFFTNSKNFNGSIPLHDQLLRWNGFPADNLNEAAWDGFSLLIDDVERFVGNAFNFSLGALDTSVPHFFRLAFQKDGTSGDYTQAATVFPNGTWVDPLPGPS</sequence>